<dbReference type="Proteomes" id="UP000606974">
    <property type="component" value="Unassembled WGS sequence"/>
</dbReference>
<evidence type="ECO:0000313" key="3">
    <source>
        <dbReference type="Proteomes" id="UP000606974"/>
    </source>
</evidence>
<proteinExistence type="predicted"/>
<gene>
    <name evidence="2" type="ORF">GJ744_000188</name>
</gene>
<name>A0A8H7AS83_9EURO</name>
<sequence length="68" mass="7347">MRESSKPIQPSTGTTQSTTKAQHTQAASETSDITPERTAELADIALSLLENKDTKSRISKCLHHPPAC</sequence>
<dbReference type="EMBL" id="JAACFV010000001">
    <property type="protein sequence ID" value="KAF7514418.1"/>
    <property type="molecule type" value="Genomic_DNA"/>
</dbReference>
<reference evidence="2" key="1">
    <citation type="submission" date="2020-02" db="EMBL/GenBank/DDBJ databases">
        <authorList>
            <person name="Palmer J.M."/>
        </authorList>
    </citation>
    <scope>NUCLEOTIDE SEQUENCE</scope>
    <source>
        <strain evidence="2">EPUS1.4</strain>
        <tissue evidence="2">Thallus</tissue>
    </source>
</reference>
<evidence type="ECO:0000256" key="1">
    <source>
        <dbReference type="SAM" id="MobiDB-lite"/>
    </source>
</evidence>
<feature type="region of interest" description="Disordered" evidence="1">
    <location>
        <begin position="1"/>
        <end position="37"/>
    </location>
</feature>
<evidence type="ECO:0000313" key="2">
    <source>
        <dbReference type="EMBL" id="KAF7514418.1"/>
    </source>
</evidence>
<feature type="compositionally biased region" description="Polar residues" evidence="1">
    <location>
        <begin position="1"/>
        <end position="33"/>
    </location>
</feature>
<accession>A0A8H7AS83</accession>
<keyword evidence="3" id="KW-1185">Reference proteome</keyword>
<comment type="caution">
    <text evidence="2">The sequence shown here is derived from an EMBL/GenBank/DDBJ whole genome shotgun (WGS) entry which is preliminary data.</text>
</comment>
<protein>
    <submittedName>
        <fullName evidence="2">Uncharacterized protein</fullName>
    </submittedName>
</protein>
<organism evidence="2 3">
    <name type="scientific">Endocarpon pusillum</name>
    <dbReference type="NCBI Taxonomy" id="364733"/>
    <lineage>
        <taxon>Eukaryota</taxon>
        <taxon>Fungi</taxon>
        <taxon>Dikarya</taxon>
        <taxon>Ascomycota</taxon>
        <taxon>Pezizomycotina</taxon>
        <taxon>Eurotiomycetes</taxon>
        <taxon>Chaetothyriomycetidae</taxon>
        <taxon>Verrucariales</taxon>
        <taxon>Verrucariaceae</taxon>
        <taxon>Endocarpon</taxon>
    </lineage>
</organism>
<dbReference type="AlphaFoldDB" id="A0A8H7AS83"/>